<dbReference type="PANTHER" id="PTHR11040">
    <property type="entry name" value="ZINC/IRON TRANSPORTER"/>
    <property type="match status" value="1"/>
</dbReference>
<feature type="transmembrane region" description="Helical" evidence="8">
    <location>
        <begin position="93"/>
        <end position="116"/>
    </location>
</feature>
<comment type="similarity">
    <text evidence="2">Belongs to the ZIP transporter (TC 2.A.5) family.</text>
</comment>
<feature type="transmembrane region" description="Helical" evidence="8">
    <location>
        <begin position="155"/>
        <end position="172"/>
    </location>
</feature>
<accession>A0A2P2BMF7</accession>
<keyword evidence="6 8" id="KW-1133">Transmembrane helix</keyword>
<keyword evidence="5" id="KW-0862">Zinc</keyword>
<evidence type="ECO:0000256" key="6">
    <source>
        <dbReference type="ARBA" id="ARBA00022989"/>
    </source>
</evidence>
<gene>
    <name evidence="9" type="ORF">FRIFI_0051</name>
</gene>
<evidence type="ECO:0000313" key="10">
    <source>
        <dbReference type="Proteomes" id="UP000245695"/>
    </source>
</evidence>
<dbReference type="GO" id="GO:0005886">
    <property type="term" value="C:plasma membrane"/>
    <property type="evidence" value="ECO:0007669"/>
    <property type="project" value="UniProtKB-SubCell"/>
</dbReference>
<keyword evidence="4 8" id="KW-0812">Transmembrane</keyword>
<proteinExistence type="inferred from homology"/>
<evidence type="ECO:0000256" key="8">
    <source>
        <dbReference type="SAM" id="Phobius"/>
    </source>
</evidence>
<dbReference type="InterPro" id="IPR003689">
    <property type="entry name" value="ZIP"/>
</dbReference>
<dbReference type="AlphaFoldDB" id="A0A2P2BMF7"/>
<name>A0A2P2BMF7_9FIRM</name>
<keyword evidence="7 8" id="KW-0472">Membrane</keyword>
<evidence type="ECO:0000313" key="9">
    <source>
        <dbReference type="EMBL" id="CEI71605.1"/>
    </source>
</evidence>
<evidence type="ECO:0000256" key="3">
    <source>
        <dbReference type="ARBA" id="ARBA00022475"/>
    </source>
</evidence>
<feature type="transmembrane region" description="Helical" evidence="8">
    <location>
        <begin position="122"/>
        <end position="143"/>
    </location>
</feature>
<feature type="transmembrane region" description="Helical" evidence="8">
    <location>
        <begin position="34"/>
        <end position="52"/>
    </location>
</feature>
<dbReference type="RefSeq" id="WP_092921417.1">
    <property type="nucleotide sequence ID" value="NZ_FJTZ01000005.1"/>
</dbReference>
<dbReference type="EMBL" id="LN650648">
    <property type="protein sequence ID" value="CEI71605.1"/>
    <property type="molecule type" value="Genomic_DNA"/>
</dbReference>
<dbReference type="GO" id="GO:0005385">
    <property type="term" value="F:zinc ion transmembrane transporter activity"/>
    <property type="evidence" value="ECO:0007669"/>
    <property type="project" value="TreeGrafter"/>
</dbReference>
<dbReference type="Pfam" id="PF02535">
    <property type="entry name" value="Zip"/>
    <property type="match status" value="1"/>
</dbReference>
<feature type="transmembrane region" description="Helical" evidence="8">
    <location>
        <begin position="178"/>
        <end position="200"/>
    </location>
</feature>
<evidence type="ECO:0000256" key="5">
    <source>
        <dbReference type="ARBA" id="ARBA00022833"/>
    </source>
</evidence>
<feature type="transmembrane region" description="Helical" evidence="8">
    <location>
        <begin position="64"/>
        <end position="81"/>
    </location>
</feature>
<keyword evidence="3" id="KW-1003">Cell membrane</keyword>
<sequence length="226" mass="23905">MILKITLIGLLAGVIGTGMGGVISAVFKKNVDKYLSFFMGISGGIMLAVVVFDLMNESMEEMGIAYTSLFVLIGVLITMYIKNKLDIPSDLKSGYLVFISILLHNLPEGLAIGSSFISEESFGITLAIIIGIHNIPEGLAMALSLVGSKIKIPKVIGFTLLAGVPMGVGSFLGGCFGIVFNSLMGIFLSLAAGTMIYVVLEEIFPKSTTLHCIIGFLVGTIIVKCI</sequence>
<reference evidence="9 10" key="1">
    <citation type="submission" date="2014-09" db="EMBL/GenBank/DDBJ databases">
        <authorList>
            <person name="Hornung B.V."/>
        </authorList>
    </citation>
    <scope>NUCLEOTIDE SEQUENCE [LARGE SCALE GENOMIC DNA]</scope>
    <source>
        <strain evidence="9 10">FRIFI</strain>
    </source>
</reference>
<dbReference type="KEGG" id="rhom:FRIFI_0051"/>
<evidence type="ECO:0000256" key="4">
    <source>
        <dbReference type="ARBA" id="ARBA00022692"/>
    </source>
</evidence>
<protein>
    <submittedName>
        <fullName evidence="9">Metal cation transporter, ZIP</fullName>
    </submittedName>
</protein>
<dbReference type="Proteomes" id="UP000245695">
    <property type="component" value="Chromosome 1"/>
</dbReference>
<feature type="transmembrane region" description="Helical" evidence="8">
    <location>
        <begin position="6"/>
        <end position="27"/>
    </location>
</feature>
<evidence type="ECO:0000256" key="1">
    <source>
        <dbReference type="ARBA" id="ARBA00004651"/>
    </source>
</evidence>
<dbReference type="PANTHER" id="PTHR11040:SF211">
    <property type="entry name" value="ZINC TRANSPORTER ZIP11"/>
    <property type="match status" value="1"/>
</dbReference>
<keyword evidence="10" id="KW-1185">Reference proteome</keyword>
<organism evidence="9 10">
    <name type="scientific">Romboutsia hominis</name>
    <dbReference type="NCBI Taxonomy" id="1507512"/>
    <lineage>
        <taxon>Bacteria</taxon>
        <taxon>Bacillati</taxon>
        <taxon>Bacillota</taxon>
        <taxon>Clostridia</taxon>
        <taxon>Peptostreptococcales</taxon>
        <taxon>Peptostreptococcaceae</taxon>
        <taxon>Romboutsia</taxon>
    </lineage>
</organism>
<evidence type="ECO:0000256" key="7">
    <source>
        <dbReference type="ARBA" id="ARBA00023136"/>
    </source>
</evidence>
<comment type="subcellular location">
    <subcellularLocation>
        <location evidence="1">Cell membrane</location>
        <topology evidence="1">Multi-pass membrane protein</topology>
    </subcellularLocation>
</comment>
<evidence type="ECO:0000256" key="2">
    <source>
        <dbReference type="ARBA" id="ARBA00006939"/>
    </source>
</evidence>